<evidence type="ECO:0000256" key="2">
    <source>
        <dbReference type="SAM" id="MobiDB-lite"/>
    </source>
</evidence>
<accession>A0A101P8T7</accession>
<dbReference type="OrthoDB" id="9809391at2"/>
<dbReference type="EMBL" id="LMWN01000014">
    <property type="protein sequence ID" value="KUN07007.1"/>
    <property type="molecule type" value="Genomic_DNA"/>
</dbReference>
<dbReference type="Pfam" id="PF13411">
    <property type="entry name" value="MerR_1"/>
    <property type="match status" value="1"/>
</dbReference>
<dbReference type="PRINTS" id="PR00040">
    <property type="entry name" value="HTHMERR"/>
</dbReference>
<reference evidence="4 5" key="1">
    <citation type="submission" date="2015-10" db="EMBL/GenBank/DDBJ databases">
        <title>Draft genome sequence of Streptomyces yokosukanensis DSM 40224, type strain for the species Streptomyces yokosukanensis.</title>
        <authorList>
            <person name="Ruckert C."/>
            <person name="Winkler A."/>
            <person name="Kalinowski J."/>
            <person name="Kampfer P."/>
            <person name="Glaeser S."/>
        </authorList>
    </citation>
    <scope>NUCLEOTIDE SEQUENCE [LARGE SCALE GENOMIC DNA]</scope>
    <source>
        <strain evidence="4 5">DSM 40224</strain>
    </source>
</reference>
<name>A0A101P8T7_9ACTN</name>
<dbReference type="PROSITE" id="PS50937">
    <property type="entry name" value="HTH_MERR_2"/>
    <property type="match status" value="1"/>
</dbReference>
<dbReference type="GO" id="GO:0003700">
    <property type="term" value="F:DNA-binding transcription factor activity"/>
    <property type="evidence" value="ECO:0007669"/>
    <property type="project" value="InterPro"/>
</dbReference>
<feature type="region of interest" description="Disordered" evidence="2">
    <location>
        <begin position="153"/>
        <end position="180"/>
    </location>
</feature>
<feature type="domain" description="HTH merR-type" evidence="3">
    <location>
        <begin position="11"/>
        <end position="80"/>
    </location>
</feature>
<dbReference type="PANTHER" id="PTHR30204">
    <property type="entry name" value="REDOX-CYCLING DRUG-SENSING TRANSCRIPTIONAL ACTIVATOR SOXR"/>
    <property type="match status" value="1"/>
</dbReference>
<evidence type="ECO:0000313" key="4">
    <source>
        <dbReference type="EMBL" id="KUN07007.1"/>
    </source>
</evidence>
<evidence type="ECO:0000256" key="1">
    <source>
        <dbReference type="ARBA" id="ARBA00023125"/>
    </source>
</evidence>
<feature type="compositionally biased region" description="Low complexity" evidence="2">
    <location>
        <begin position="165"/>
        <end position="178"/>
    </location>
</feature>
<dbReference type="InterPro" id="IPR047057">
    <property type="entry name" value="MerR_fam"/>
</dbReference>
<evidence type="ECO:0000259" key="3">
    <source>
        <dbReference type="PROSITE" id="PS50937"/>
    </source>
</evidence>
<dbReference type="CDD" id="cd00592">
    <property type="entry name" value="HTH_MerR-like"/>
    <property type="match status" value="1"/>
</dbReference>
<evidence type="ECO:0000313" key="5">
    <source>
        <dbReference type="Proteomes" id="UP000053127"/>
    </source>
</evidence>
<comment type="caution">
    <text evidence="4">The sequence shown here is derived from an EMBL/GenBank/DDBJ whole genome shotgun (WGS) entry which is preliminary data.</text>
</comment>
<dbReference type="STRING" id="67386.AQI95_11810"/>
<dbReference type="Proteomes" id="UP000053127">
    <property type="component" value="Unassembled WGS sequence"/>
</dbReference>
<dbReference type="GO" id="GO:0003677">
    <property type="term" value="F:DNA binding"/>
    <property type="evidence" value="ECO:0007669"/>
    <property type="project" value="UniProtKB-KW"/>
</dbReference>
<keyword evidence="5" id="KW-1185">Reference proteome</keyword>
<dbReference type="PANTHER" id="PTHR30204:SF93">
    <property type="entry name" value="HTH MERR-TYPE DOMAIN-CONTAINING PROTEIN"/>
    <property type="match status" value="1"/>
</dbReference>
<dbReference type="SUPFAM" id="SSF46955">
    <property type="entry name" value="Putative DNA-binding domain"/>
    <property type="match status" value="1"/>
</dbReference>
<dbReference type="RefSeq" id="WP_079071207.1">
    <property type="nucleotide sequence ID" value="NZ_KQ948209.1"/>
</dbReference>
<organism evidence="4 5">
    <name type="scientific">Streptomyces yokosukanensis</name>
    <dbReference type="NCBI Taxonomy" id="67386"/>
    <lineage>
        <taxon>Bacteria</taxon>
        <taxon>Bacillati</taxon>
        <taxon>Actinomycetota</taxon>
        <taxon>Actinomycetes</taxon>
        <taxon>Kitasatosporales</taxon>
        <taxon>Streptomycetaceae</taxon>
        <taxon>Streptomyces</taxon>
    </lineage>
</organism>
<dbReference type="Gene3D" id="1.10.1660.10">
    <property type="match status" value="1"/>
</dbReference>
<keyword evidence="1" id="KW-0238">DNA-binding</keyword>
<proteinExistence type="predicted"/>
<dbReference type="InterPro" id="IPR000551">
    <property type="entry name" value="MerR-type_HTH_dom"/>
</dbReference>
<sequence length="380" mass="41071">MHGDTPPSRTSYSIGELARRTGLSVKTIRFYSDQGLVVPVSRTAAGYRRYGPDAVARLALVRTLRELGLGLEVIRRIVDRPLDLGRVAAEQAAALDVQISVLRLRRAVLSTVAARREPSFEEMELMHRLATLSEVERRRLIDAFLDSVFAAPDPALPHTTDPAQPHTTDPSPPHTTESSRVDAVAPAQFGVDRPAQVGMPRPLEAALRRSLTPELPDDATEEQLAAWVELAELSLDDGFRAAVRRLVRDHAGNRPERVGGTGGPPVPDVVAIARDVVDIALASGTRPEAPEADRIVADLVARCGLASGHPGHALGRRNHSSASGHAAPHGWLLQRLEAAREPRRDTYLRLLALINGWPAPKPLTPAIDWAATALRARAAA</sequence>
<protein>
    <recommendedName>
        <fullName evidence="3">HTH merR-type domain-containing protein</fullName>
    </recommendedName>
</protein>
<dbReference type="AlphaFoldDB" id="A0A101P8T7"/>
<gene>
    <name evidence="4" type="ORF">AQI95_11810</name>
</gene>
<dbReference type="InterPro" id="IPR009061">
    <property type="entry name" value="DNA-bd_dom_put_sf"/>
</dbReference>
<dbReference type="SMART" id="SM00422">
    <property type="entry name" value="HTH_MERR"/>
    <property type="match status" value="1"/>
</dbReference>